<dbReference type="SUPFAM" id="SSF53927">
    <property type="entry name" value="Cytidine deaminase-like"/>
    <property type="match status" value="1"/>
</dbReference>
<keyword evidence="4" id="KW-0862">Zinc</keyword>
<proteinExistence type="inferred from homology"/>
<comment type="similarity">
    <text evidence="1">Belongs to the cytidine and deoxycytidylate deaminase family.</text>
</comment>
<dbReference type="PROSITE" id="PS00903">
    <property type="entry name" value="CYT_DCMP_DEAMINASES_1"/>
    <property type="match status" value="1"/>
</dbReference>
<dbReference type="PANTHER" id="PTHR11079:SF161">
    <property type="entry name" value="CMP_DCMP-TYPE DEAMINASE DOMAIN-CONTAINING PROTEIN"/>
    <property type="match status" value="1"/>
</dbReference>
<dbReference type="InterPro" id="IPR016192">
    <property type="entry name" value="APOBEC/CMP_deaminase_Zn-bd"/>
</dbReference>
<dbReference type="InterPro" id="IPR016193">
    <property type="entry name" value="Cytidine_deaminase-like"/>
</dbReference>
<dbReference type="FunFam" id="3.40.140.10:FF:000011">
    <property type="entry name" value="tRNA-specific adenosine deaminase"/>
    <property type="match status" value="1"/>
</dbReference>
<reference evidence="6 7" key="1">
    <citation type="journal article" date="2013" name="Genome Announc.">
        <title>Draft Genome Sequence of an Alphaproteobacterium, Caenispirillum salinarum AK4(T), Isolated from a Solar Saltern.</title>
        <authorList>
            <person name="Khatri I."/>
            <person name="Singh A."/>
            <person name="Korpole S."/>
            <person name="Pinnaka A.K."/>
            <person name="Subramanian S."/>
        </authorList>
    </citation>
    <scope>NUCLEOTIDE SEQUENCE [LARGE SCALE GENOMIC DNA]</scope>
    <source>
        <strain evidence="6 7">AK4</strain>
    </source>
</reference>
<feature type="domain" description="CMP/dCMP-type deaminase" evidence="5">
    <location>
        <begin position="9"/>
        <end position="123"/>
    </location>
</feature>
<sequence>MTAGGDGGEPHRAFMQRAIDLAEKGMTAGCGGPFGAVIVRDGEIVGEGHNEVVSGCDPTAHAEMVAIRRACAKLGVFHLEGCVIYTSCEPCPMCLSAIYWAHLDKVYWAASHLDAAEAGFDDAFLYRELPRTMEEREMAFERLMPDESRLIFEEYMALEGRIQY</sequence>
<dbReference type="PANTHER" id="PTHR11079">
    <property type="entry name" value="CYTOSINE DEAMINASE FAMILY MEMBER"/>
    <property type="match status" value="1"/>
</dbReference>
<name>K9GRE9_9PROT</name>
<dbReference type="PATRIC" id="fig|1238182.3.peg.3770"/>
<dbReference type="GO" id="GO:0006152">
    <property type="term" value="P:purine nucleoside catabolic process"/>
    <property type="evidence" value="ECO:0007669"/>
    <property type="project" value="TreeGrafter"/>
</dbReference>
<evidence type="ECO:0000256" key="2">
    <source>
        <dbReference type="ARBA" id="ARBA00022723"/>
    </source>
</evidence>
<accession>K9GRE9</accession>
<gene>
    <name evidence="6" type="ORF">C882_1816</name>
</gene>
<dbReference type="OrthoDB" id="9802676at2"/>
<dbReference type="GO" id="GO:0008270">
    <property type="term" value="F:zinc ion binding"/>
    <property type="evidence" value="ECO:0007669"/>
    <property type="project" value="InterPro"/>
</dbReference>
<dbReference type="InterPro" id="IPR002125">
    <property type="entry name" value="CMP_dCMP_dom"/>
</dbReference>
<dbReference type="Proteomes" id="UP000009881">
    <property type="component" value="Unassembled WGS sequence"/>
</dbReference>
<dbReference type="RefSeq" id="WP_009542212.1">
    <property type="nucleotide sequence ID" value="NZ_ANHY01000020.1"/>
</dbReference>
<dbReference type="eggNOG" id="COG0590">
    <property type="taxonomic scope" value="Bacteria"/>
</dbReference>
<dbReference type="GO" id="GO:0047974">
    <property type="term" value="F:guanosine deaminase activity"/>
    <property type="evidence" value="ECO:0007669"/>
    <property type="project" value="TreeGrafter"/>
</dbReference>
<evidence type="ECO:0000256" key="3">
    <source>
        <dbReference type="ARBA" id="ARBA00022801"/>
    </source>
</evidence>
<keyword evidence="7" id="KW-1185">Reference proteome</keyword>
<evidence type="ECO:0000313" key="6">
    <source>
        <dbReference type="EMBL" id="EKV27314.1"/>
    </source>
</evidence>
<dbReference type="STRING" id="1238182.C882_1816"/>
<organism evidence="6 7">
    <name type="scientific">Caenispirillum salinarum AK4</name>
    <dbReference type="NCBI Taxonomy" id="1238182"/>
    <lineage>
        <taxon>Bacteria</taxon>
        <taxon>Pseudomonadati</taxon>
        <taxon>Pseudomonadota</taxon>
        <taxon>Alphaproteobacteria</taxon>
        <taxon>Rhodospirillales</taxon>
        <taxon>Novispirillaceae</taxon>
        <taxon>Caenispirillum</taxon>
    </lineage>
</organism>
<keyword evidence="2" id="KW-0479">Metal-binding</keyword>
<protein>
    <submittedName>
        <fullName evidence="6">Guanine deaminase</fullName>
    </submittedName>
</protein>
<dbReference type="Pfam" id="PF00383">
    <property type="entry name" value="dCMP_cyt_deam_1"/>
    <property type="match status" value="1"/>
</dbReference>
<dbReference type="Gene3D" id="3.40.140.10">
    <property type="entry name" value="Cytidine Deaminase, domain 2"/>
    <property type="match status" value="1"/>
</dbReference>
<dbReference type="CDD" id="cd01285">
    <property type="entry name" value="nucleoside_deaminase"/>
    <property type="match status" value="1"/>
</dbReference>
<dbReference type="AlphaFoldDB" id="K9GRE9"/>
<evidence type="ECO:0000313" key="7">
    <source>
        <dbReference type="Proteomes" id="UP000009881"/>
    </source>
</evidence>
<dbReference type="PROSITE" id="PS51747">
    <property type="entry name" value="CYT_DCMP_DEAMINASES_2"/>
    <property type="match status" value="1"/>
</dbReference>
<evidence type="ECO:0000259" key="5">
    <source>
        <dbReference type="PROSITE" id="PS51747"/>
    </source>
</evidence>
<evidence type="ECO:0000256" key="4">
    <source>
        <dbReference type="ARBA" id="ARBA00022833"/>
    </source>
</evidence>
<keyword evidence="3" id="KW-0378">Hydrolase</keyword>
<comment type="caution">
    <text evidence="6">The sequence shown here is derived from an EMBL/GenBank/DDBJ whole genome shotgun (WGS) entry which is preliminary data.</text>
</comment>
<dbReference type="EMBL" id="ANHY01000020">
    <property type="protein sequence ID" value="EKV27314.1"/>
    <property type="molecule type" value="Genomic_DNA"/>
</dbReference>
<evidence type="ECO:0000256" key="1">
    <source>
        <dbReference type="ARBA" id="ARBA00006576"/>
    </source>
</evidence>